<protein>
    <submittedName>
        <fullName evidence="1">Uncharacterized protein</fullName>
    </submittedName>
</protein>
<gene>
    <name evidence="1" type="ORF">O181_089043</name>
</gene>
<keyword evidence="2" id="KW-1185">Reference proteome</keyword>
<name>A0A9Q3ISR3_9BASI</name>
<accession>A0A9Q3ISR3</accession>
<organism evidence="1 2">
    <name type="scientific">Austropuccinia psidii MF-1</name>
    <dbReference type="NCBI Taxonomy" id="1389203"/>
    <lineage>
        <taxon>Eukaryota</taxon>
        <taxon>Fungi</taxon>
        <taxon>Dikarya</taxon>
        <taxon>Basidiomycota</taxon>
        <taxon>Pucciniomycotina</taxon>
        <taxon>Pucciniomycetes</taxon>
        <taxon>Pucciniales</taxon>
        <taxon>Sphaerophragmiaceae</taxon>
        <taxon>Austropuccinia</taxon>
    </lineage>
</organism>
<dbReference type="EMBL" id="AVOT02054641">
    <property type="protein sequence ID" value="MBW0549328.1"/>
    <property type="molecule type" value="Genomic_DNA"/>
</dbReference>
<proteinExistence type="predicted"/>
<evidence type="ECO:0000313" key="2">
    <source>
        <dbReference type="Proteomes" id="UP000765509"/>
    </source>
</evidence>
<evidence type="ECO:0000313" key="1">
    <source>
        <dbReference type="EMBL" id="MBW0549328.1"/>
    </source>
</evidence>
<dbReference type="AlphaFoldDB" id="A0A9Q3ISR3"/>
<dbReference type="Proteomes" id="UP000765509">
    <property type="component" value="Unassembled WGS sequence"/>
</dbReference>
<comment type="caution">
    <text evidence="1">The sequence shown here is derived from an EMBL/GenBank/DDBJ whole genome shotgun (WGS) entry which is preliminary data.</text>
</comment>
<sequence>MYGINLHDNKNRYFTVGDNKHQKPAFLTFKRQITVNKVSPANLELKKLKYEQLNEAEISLHLTDNQEGEQTAILYDHKEAFKSCKDPLGEIFGHEVDIILNIERPDPPLMRRPAYPERLT</sequence>
<dbReference type="OrthoDB" id="2507294at2759"/>
<reference evidence="1" key="1">
    <citation type="submission" date="2021-03" db="EMBL/GenBank/DDBJ databases">
        <title>Draft genome sequence of rust myrtle Austropuccinia psidii MF-1, a brazilian biotype.</title>
        <authorList>
            <person name="Quecine M.C."/>
            <person name="Pachon D.M.R."/>
            <person name="Bonatelli M.L."/>
            <person name="Correr F.H."/>
            <person name="Franceschini L.M."/>
            <person name="Leite T.F."/>
            <person name="Margarido G.R.A."/>
            <person name="Almeida C.A."/>
            <person name="Ferrarezi J.A."/>
            <person name="Labate C.A."/>
        </authorList>
    </citation>
    <scope>NUCLEOTIDE SEQUENCE</scope>
    <source>
        <strain evidence="1">MF-1</strain>
    </source>
</reference>